<reference evidence="3" key="3">
    <citation type="submission" date="2015-06" db="UniProtKB">
        <authorList>
            <consortium name="EnsemblMetazoa"/>
        </authorList>
    </citation>
    <scope>IDENTIFICATION</scope>
</reference>
<feature type="compositionally biased region" description="Pro residues" evidence="1">
    <location>
        <begin position="392"/>
        <end position="408"/>
    </location>
</feature>
<proteinExistence type="predicted"/>
<dbReference type="EnsemblMetazoa" id="HelroT190831">
    <property type="protein sequence ID" value="HelroP190831"/>
    <property type="gene ID" value="HelroG190831"/>
</dbReference>
<reference evidence="2 4" key="2">
    <citation type="journal article" date="2013" name="Nature">
        <title>Insights into bilaterian evolution from three spiralian genomes.</title>
        <authorList>
            <person name="Simakov O."/>
            <person name="Marletaz F."/>
            <person name="Cho S.J."/>
            <person name="Edsinger-Gonzales E."/>
            <person name="Havlak P."/>
            <person name="Hellsten U."/>
            <person name="Kuo D.H."/>
            <person name="Larsson T."/>
            <person name="Lv J."/>
            <person name="Arendt D."/>
            <person name="Savage R."/>
            <person name="Osoegawa K."/>
            <person name="de Jong P."/>
            <person name="Grimwood J."/>
            <person name="Chapman J.A."/>
            <person name="Shapiro H."/>
            <person name="Aerts A."/>
            <person name="Otillar R.P."/>
            <person name="Terry A.Y."/>
            <person name="Boore J.L."/>
            <person name="Grigoriev I.V."/>
            <person name="Lindberg D.R."/>
            <person name="Seaver E.C."/>
            <person name="Weisblat D.A."/>
            <person name="Putnam N.H."/>
            <person name="Rokhsar D.S."/>
        </authorList>
    </citation>
    <scope>NUCLEOTIDE SEQUENCE</scope>
</reference>
<feature type="compositionally biased region" description="Low complexity" evidence="1">
    <location>
        <begin position="567"/>
        <end position="577"/>
    </location>
</feature>
<dbReference type="HOGENOM" id="CLU_467163_0_0_1"/>
<feature type="compositionally biased region" description="Acidic residues" evidence="1">
    <location>
        <begin position="375"/>
        <end position="384"/>
    </location>
</feature>
<feature type="region of interest" description="Disordered" evidence="1">
    <location>
        <begin position="1"/>
        <end position="43"/>
    </location>
</feature>
<dbReference type="CTD" id="20211718"/>
<keyword evidence="4" id="KW-1185">Reference proteome</keyword>
<feature type="region of interest" description="Disordered" evidence="1">
    <location>
        <begin position="361"/>
        <end position="408"/>
    </location>
</feature>
<feature type="region of interest" description="Disordered" evidence="1">
    <location>
        <begin position="194"/>
        <end position="224"/>
    </location>
</feature>
<feature type="compositionally biased region" description="Polar residues" evidence="1">
    <location>
        <begin position="24"/>
        <end position="37"/>
    </location>
</feature>
<dbReference type="EMBL" id="AMQM01003357">
    <property type="status" value="NOT_ANNOTATED_CDS"/>
    <property type="molecule type" value="Genomic_DNA"/>
</dbReference>
<dbReference type="EMBL" id="KB096134">
    <property type="protein sequence ID" value="ESO07980.1"/>
    <property type="molecule type" value="Genomic_DNA"/>
</dbReference>
<dbReference type="AlphaFoldDB" id="T1FSC1"/>
<reference evidence="4" key="1">
    <citation type="submission" date="2012-12" db="EMBL/GenBank/DDBJ databases">
        <authorList>
            <person name="Hellsten U."/>
            <person name="Grimwood J."/>
            <person name="Chapman J.A."/>
            <person name="Shapiro H."/>
            <person name="Aerts A."/>
            <person name="Otillar R.P."/>
            <person name="Terry A.Y."/>
            <person name="Boore J.L."/>
            <person name="Simakov O."/>
            <person name="Marletaz F."/>
            <person name="Cho S.-J."/>
            <person name="Edsinger-Gonzales E."/>
            <person name="Havlak P."/>
            <person name="Kuo D.-H."/>
            <person name="Larsson T."/>
            <person name="Lv J."/>
            <person name="Arendt D."/>
            <person name="Savage R."/>
            <person name="Osoegawa K."/>
            <person name="de Jong P."/>
            <person name="Lindberg D.R."/>
            <person name="Seaver E.C."/>
            <person name="Weisblat D.A."/>
            <person name="Putnam N.H."/>
            <person name="Grigoriev I.V."/>
            <person name="Rokhsar D.S."/>
        </authorList>
    </citation>
    <scope>NUCLEOTIDE SEQUENCE</scope>
</reference>
<feature type="compositionally biased region" description="Low complexity" evidence="1">
    <location>
        <begin position="194"/>
        <end position="214"/>
    </location>
</feature>
<evidence type="ECO:0000313" key="4">
    <source>
        <dbReference type="Proteomes" id="UP000015101"/>
    </source>
</evidence>
<organism evidence="3 4">
    <name type="scientific">Helobdella robusta</name>
    <name type="common">Californian leech</name>
    <dbReference type="NCBI Taxonomy" id="6412"/>
    <lineage>
        <taxon>Eukaryota</taxon>
        <taxon>Metazoa</taxon>
        <taxon>Spiralia</taxon>
        <taxon>Lophotrochozoa</taxon>
        <taxon>Annelida</taxon>
        <taxon>Clitellata</taxon>
        <taxon>Hirudinea</taxon>
        <taxon>Rhynchobdellida</taxon>
        <taxon>Glossiphoniidae</taxon>
        <taxon>Helobdella</taxon>
    </lineage>
</organism>
<evidence type="ECO:0000256" key="1">
    <source>
        <dbReference type="SAM" id="MobiDB-lite"/>
    </source>
</evidence>
<evidence type="ECO:0000313" key="3">
    <source>
        <dbReference type="EnsemblMetazoa" id="HelroP190831"/>
    </source>
</evidence>
<feature type="compositionally biased region" description="Low complexity" evidence="1">
    <location>
        <begin position="1"/>
        <end position="16"/>
    </location>
</feature>
<feature type="region of interest" description="Disordered" evidence="1">
    <location>
        <begin position="81"/>
        <end position="107"/>
    </location>
</feature>
<sequence length="584" mass="63250">MCQLSSTPSSSSTATTNEMKYNVDDSNSLYSTRNDNISGNSCSRRSFNSSSSSGCGGGAGGGGGCSSSNSSGNSFNNSGYSSNNVSTLRNNNNSGNQKGIKIMKTTPTSSSTSCNNIYTQMKKFSCQLNRPHTSYSEVHDDKLSKALASVNKDLFNTKKIKSEKDQEKDQNKQNLAEKLNESLEHKQKIIKLESTTTTTSTSNINTNPTTTKEPNNGKENKPSIKSLNRSASLFNPHLIPTSPPLKARRLTLPNDFEKRFKATPSILKKKQNLLFSRKSQGHLSMSSVNFRQFTPSKFFNNPLSSTPISKRVRNRKTSAPPVVHVGSNLACPPCKKQIFLGDGPKDDDDVQVRVGSSRGIVVYDGGGGGGGQIKEEDEENEDFGTLDGKTPQAPPPPSVTPPPPFAPPPIGAVPKSLTNDHLVVPNSLVFFETPSKALYEEDDVFTAGNSTIRMNLFTEMNGVRMNNNSTTKHSSNNIASASQQLVDIENIENDDFEVAEHIEAVEDVSVTVNDALPTAPTLTRNKQSSANMDCISKAFMKVVCCDTTHKQFLLKQAKDLLPQKPATTSTTTTSSSTVASIYRI</sequence>
<gene>
    <name evidence="3" type="primary">20211718</name>
    <name evidence="2" type="ORF">HELRODRAFT_190831</name>
</gene>
<feature type="region of interest" description="Disordered" evidence="1">
    <location>
        <begin position="564"/>
        <end position="584"/>
    </location>
</feature>
<accession>T1FSC1</accession>
<feature type="compositionally biased region" description="Low complexity" evidence="1">
    <location>
        <begin position="81"/>
        <end position="96"/>
    </location>
</feature>
<dbReference type="Proteomes" id="UP000015101">
    <property type="component" value="Unassembled WGS sequence"/>
</dbReference>
<protein>
    <submittedName>
        <fullName evidence="2 3">Uncharacterized protein</fullName>
    </submittedName>
</protein>
<dbReference type="GeneID" id="20211718"/>
<dbReference type="RefSeq" id="XP_009013769.1">
    <property type="nucleotide sequence ID" value="XM_009015521.1"/>
</dbReference>
<dbReference type="KEGG" id="hro:HELRODRAFT_190831"/>
<evidence type="ECO:0000313" key="2">
    <source>
        <dbReference type="EMBL" id="ESO07980.1"/>
    </source>
</evidence>
<name>T1FSC1_HELRO</name>
<dbReference type="InParanoid" id="T1FSC1"/>